<dbReference type="GO" id="GO:0006508">
    <property type="term" value="P:proteolysis"/>
    <property type="evidence" value="ECO:0007669"/>
    <property type="project" value="UniProtKB-KW"/>
</dbReference>
<dbReference type="GO" id="GO:0009403">
    <property type="term" value="P:toxin biosynthetic process"/>
    <property type="evidence" value="ECO:0007669"/>
    <property type="project" value="InterPro"/>
</dbReference>
<evidence type="ECO:0000256" key="3">
    <source>
        <dbReference type="ARBA" id="ARBA00022989"/>
    </source>
</evidence>
<dbReference type="eggNOG" id="COG0265">
    <property type="taxonomic scope" value="Bacteria"/>
</dbReference>
<dbReference type="STRING" id="1146883.BLASA_0523"/>
<dbReference type="AlphaFoldDB" id="H6RPR4"/>
<gene>
    <name evidence="6" type="ordered locus">BLASA_0523</name>
</gene>
<dbReference type="InterPro" id="IPR001940">
    <property type="entry name" value="Peptidase_S1C"/>
</dbReference>
<feature type="transmembrane region" description="Helical" evidence="5">
    <location>
        <begin position="100"/>
        <end position="118"/>
    </location>
</feature>
<dbReference type="Pfam" id="PF13365">
    <property type="entry name" value="Trypsin_2"/>
    <property type="match status" value="1"/>
</dbReference>
<protein>
    <submittedName>
        <fullName evidence="6">Trypsin-like serine protease with C-terminal PDZ domain</fullName>
    </submittedName>
</protein>
<sequence length="393" mass="39850">MSVVDVLLIVLALVFALSGFRQGLLVSATSILGFLGGAVLGAQLSGPVADRIDGSSVTRVFAALVVVLAGALLGQILAGAAGRAVRSRVTWEPAKMVDSAAGAVASAASVLLVAWMVASPLASSPFPQVASQVRQSALVQAVDGTVPDGVRTVYQNLRDAIDRRGLPDVLDPLTPTDAREVPAPDPALVDSTVVASVEGSVVRIRGIAPTCSRQVDGSGFVYAPERVMTNAHVLAGVTEPVVVAEGEEYDAVPVFVDEAVDVAVLAVPGLPQVPLTFTAAAADTGDDALIMGYPGGGPLYVGPARVRDRGEISGPDFRNTGTVVRDVYALFGQVRAGNSGGPLFAPDGSVLGVVFASAIDDPETGYALTGPQVAEAATAGSRALAEVSTGTCE</sequence>
<accession>H6RPR4</accession>
<evidence type="ECO:0000256" key="1">
    <source>
        <dbReference type="ARBA" id="ARBA00004141"/>
    </source>
</evidence>
<dbReference type="RefSeq" id="WP_014374399.1">
    <property type="nucleotide sequence ID" value="NC_016943.1"/>
</dbReference>
<dbReference type="eggNOG" id="COG1286">
    <property type="taxonomic scope" value="Bacteria"/>
</dbReference>
<dbReference type="OrthoDB" id="9766361at2"/>
<dbReference type="SUPFAM" id="SSF50494">
    <property type="entry name" value="Trypsin-like serine proteases"/>
    <property type="match status" value="1"/>
</dbReference>
<dbReference type="Pfam" id="PF02674">
    <property type="entry name" value="Colicin_V"/>
    <property type="match status" value="1"/>
</dbReference>
<evidence type="ECO:0000313" key="7">
    <source>
        <dbReference type="Proteomes" id="UP000007517"/>
    </source>
</evidence>
<keyword evidence="2 5" id="KW-0812">Transmembrane</keyword>
<dbReference type="PANTHER" id="PTHR43019:SF23">
    <property type="entry name" value="PROTEASE DO-LIKE 5, CHLOROPLASTIC"/>
    <property type="match status" value="1"/>
</dbReference>
<evidence type="ECO:0000256" key="4">
    <source>
        <dbReference type="ARBA" id="ARBA00023136"/>
    </source>
</evidence>
<dbReference type="InterPro" id="IPR003825">
    <property type="entry name" value="Colicin-V_CvpA"/>
</dbReference>
<dbReference type="PRINTS" id="PR00834">
    <property type="entry name" value="PROTEASES2C"/>
</dbReference>
<dbReference type="GO" id="GO:0016020">
    <property type="term" value="C:membrane"/>
    <property type="evidence" value="ECO:0007669"/>
    <property type="project" value="UniProtKB-SubCell"/>
</dbReference>
<dbReference type="InterPro" id="IPR047680">
    <property type="entry name" value="MarP-like"/>
</dbReference>
<keyword evidence="7" id="KW-1185">Reference proteome</keyword>
<keyword evidence="3 5" id="KW-1133">Transmembrane helix</keyword>
<keyword evidence="6" id="KW-0378">Hydrolase</keyword>
<keyword evidence="6" id="KW-0645">Protease</keyword>
<reference evidence="7" key="2">
    <citation type="submission" date="2012-02" db="EMBL/GenBank/DDBJ databases">
        <title>Complete genome sequence of Blastococcus saxobsidens strain DD2.</title>
        <authorList>
            <person name="Genoscope."/>
        </authorList>
    </citation>
    <scope>NUCLEOTIDE SEQUENCE [LARGE SCALE GENOMIC DNA]</scope>
    <source>
        <strain evidence="7">DD2</strain>
    </source>
</reference>
<dbReference type="Gene3D" id="2.40.10.10">
    <property type="entry name" value="Trypsin-like serine proteases"/>
    <property type="match status" value="2"/>
</dbReference>
<feature type="transmembrane region" description="Helical" evidence="5">
    <location>
        <begin position="61"/>
        <end position="80"/>
    </location>
</feature>
<keyword evidence="4 5" id="KW-0472">Membrane</keyword>
<dbReference type="KEGG" id="bsd:BLASA_0523"/>
<evidence type="ECO:0000313" key="6">
    <source>
        <dbReference type="EMBL" id="CCG01483.1"/>
    </source>
</evidence>
<comment type="subcellular location">
    <subcellularLocation>
        <location evidence="1">Membrane</location>
        <topology evidence="1">Multi-pass membrane protein</topology>
    </subcellularLocation>
</comment>
<name>H6RPR4_BLASD</name>
<organism evidence="6 7">
    <name type="scientific">Blastococcus saxobsidens (strain DD2)</name>
    <dbReference type="NCBI Taxonomy" id="1146883"/>
    <lineage>
        <taxon>Bacteria</taxon>
        <taxon>Bacillati</taxon>
        <taxon>Actinomycetota</taxon>
        <taxon>Actinomycetes</taxon>
        <taxon>Geodermatophilales</taxon>
        <taxon>Geodermatophilaceae</taxon>
        <taxon>Blastococcus</taxon>
    </lineage>
</organism>
<dbReference type="GO" id="GO:0004252">
    <property type="term" value="F:serine-type endopeptidase activity"/>
    <property type="evidence" value="ECO:0007669"/>
    <property type="project" value="InterPro"/>
</dbReference>
<dbReference type="Proteomes" id="UP000007517">
    <property type="component" value="Chromosome"/>
</dbReference>
<dbReference type="NCBIfam" id="NF033740">
    <property type="entry name" value="MarP_fam_protase"/>
    <property type="match status" value="1"/>
</dbReference>
<dbReference type="InterPro" id="IPR043504">
    <property type="entry name" value="Peptidase_S1_PA_chymotrypsin"/>
</dbReference>
<feature type="transmembrane region" description="Helical" evidence="5">
    <location>
        <begin position="31"/>
        <end position="49"/>
    </location>
</feature>
<evidence type="ECO:0000256" key="5">
    <source>
        <dbReference type="SAM" id="Phobius"/>
    </source>
</evidence>
<dbReference type="EMBL" id="FO117623">
    <property type="protein sequence ID" value="CCG01483.1"/>
    <property type="molecule type" value="Genomic_DNA"/>
</dbReference>
<proteinExistence type="predicted"/>
<dbReference type="PANTHER" id="PTHR43019">
    <property type="entry name" value="SERINE ENDOPROTEASE DEGS"/>
    <property type="match status" value="1"/>
</dbReference>
<evidence type="ECO:0000256" key="2">
    <source>
        <dbReference type="ARBA" id="ARBA00022692"/>
    </source>
</evidence>
<dbReference type="HOGENOM" id="CLU_043139_0_0_11"/>
<reference evidence="6 7" key="1">
    <citation type="journal article" date="2012" name="J. Bacteriol.">
        <title>Genome Sequence of Blastococcus saxobsidens DD2, a Stone-Inhabiting Bacterium.</title>
        <authorList>
            <person name="Chouaia B."/>
            <person name="Crotti E."/>
            <person name="Brusetti L."/>
            <person name="Daffonchio D."/>
            <person name="Essoussi I."/>
            <person name="Nouioui I."/>
            <person name="Sbissi I."/>
            <person name="Ghodhbane-Gtari F."/>
            <person name="Gtari M."/>
            <person name="Vacherie B."/>
            <person name="Barbe V."/>
            <person name="Medigue C."/>
            <person name="Gury J."/>
            <person name="Pujic P."/>
            <person name="Normand P."/>
        </authorList>
    </citation>
    <scope>NUCLEOTIDE SEQUENCE [LARGE SCALE GENOMIC DNA]</scope>
    <source>
        <strain evidence="6 7">DD2</strain>
    </source>
</reference>
<dbReference type="InterPro" id="IPR009003">
    <property type="entry name" value="Peptidase_S1_PA"/>
</dbReference>